<evidence type="ECO:0000313" key="1">
    <source>
        <dbReference type="EMBL" id="KRZ49689.1"/>
    </source>
</evidence>
<gene>
    <name evidence="1" type="ORF">T02_5628</name>
</gene>
<keyword evidence="2" id="KW-1185">Reference proteome</keyword>
<reference evidence="1 2" key="1">
    <citation type="submission" date="2015-05" db="EMBL/GenBank/DDBJ databases">
        <title>Evolution of Trichinella species and genotypes.</title>
        <authorList>
            <person name="Korhonen P.K."/>
            <person name="Edoardo P."/>
            <person name="Giuseppe L.R."/>
            <person name="Gasser R.B."/>
        </authorList>
    </citation>
    <scope>NUCLEOTIDE SEQUENCE [LARGE SCALE GENOMIC DNA]</scope>
    <source>
        <strain evidence="1">ISS10</strain>
    </source>
</reference>
<comment type="caution">
    <text evidence="1">The sequence shown here is derived from an EMBL/GenBank/DDBJ whole genome shotgun (WGS) entry which is preliminary data.</text>
</comment>
<dbReference type="OrthoDB" id="5914803at2759"/>
<name>A0A0V1KQM0_9BILA</name>
<organism evidence="1 2">
    <name type="scientific">Trichinella nativa</name>
    <dbReference type="NCBI Taxonomy" id="6335"/>
    <lineage>
        <taxon>Eukaryota</taxon>
        <taxon>Metazoa</taxon>
        <taxon>Ecdysozoa</taxon>
        <taxon>Nematoda</taxon>
        <taxon>Enoplea</taxon>
        <taxon>Dorylaimia</taxon>
        <taxon>Trichinellida</taxon>
        <taxon>Trichinellidae</taxon>
        <taxon>Trichinella</taxon>
    </lineage>
</organism>
<evidence type="ECO:0000313" key="2">
    <source>
        <dbReference type="Proteomes" id="UP000054721"/>
    </source>
</evidence>
<sequence length="175" mass="19143">MFLPPCSPVSNRRLSFVWQLNGILRVVPLYLVGVYHQCAAIPLMVPYTVRLRPHYLHNLVWPLPFTVELPSSWHRKPHAVVQAEAQFGDVAASSGGPSPARAQGRYALGSRGCSPVALGLSAKEGARSEHPAATATLDQAWRSQESLPDSRNRFCCSPACRMAACHHTGLGTYRT</sequence>
<protein>
    <submittedName>
        <fullName evidence="1">Uncharacterized protein</fullName>
    </submittedName>
</protein>
<accession>A0A0V1KQM0</accession>
<dbReference type="EMBL" id="JYDW01000299">
    <property type="protein sequence ID" value="KRZ49689.1"/>
    <property type="molecule type" value="Genomic_DNA"/>
</dbReference>
<dbReference type="Proteomes" id="UP000054721">
    <property type="component" value="Unassembled WGS sequence"/>
</dbReference>
<proteinExistence type="predicted"/>
<dbReference type="AlphaFoldDB" id="A0A0V1KQM0"/>